<evidence type="ECO:0000256" key="2">
    <source>
        <dbReference type="SAM" id="Phobius"/>
    </source>
</evidence>
<dbReference type="PANTHER" id="PTHR12840:SF1">
    <property type="entry name" value="NADH DEHYDROGENASE [UBIQUINONE] 1 BETA SUBCOMPLEX SUBUNIT 8, MITOCHONDRIAL"/>
    <property type="match status" value="1"/>
</dbReference>
<evidence type="ECO:0000313" key="3">
    <source>
        <dbReference type="EMBL" id="ORY82333.1"/>
    </source>
</evidence>
<dbReference type="OrthoDB" id="2014058at2759"/>
<organism evidence="3 4">
    <name type="scientific">Leucosporidium creatinivorum</name>
    <dbReference type="NCBI Taxonomy" id="106004"/>
    <lineage>
        <taxon>Eukaryota</taxon>
        <taxon>Fungi</taxon>
        <taxon>Dikarya</taxon>
        <taxon>Basidiomycota</taxon>
        <taxon>Pucciniomycotina</taxon>
        <taxon>Microbotryomycetes</taxon>
        <taxon>Leucosporidiales</taxon>
        <taxon>Leucosporidium</taxon>
    </lineage>
</organism>
<evidence type="ECO:0008006" key="5">
    <source>
        <dbReference type="Google" id="ProtNLM"/>
    </source>
</evidence>
<dbReference type="PANTHER" id="PTHR12840">
    <property type="entry name" value="NADH-UBIQUINONE OXIDOREDUCTASE ASHI SUBUNIT"/>
    <property type="match status" value="1"/>
</dbReference>
<protein>
    <recommendedName>
        <fullName evidence="5">NADH:ubiquinone oxidoreductase 20.1kD subunit</fullName>
    </recommendedName>
</protein>
<feature type="region of interest" description="Disordered" evidence="1">
    <location>
        <begin position="138"/>
        <end position="160"/>
    </location>
</feature>
<dbReference type="STRING" id="106004.A0A1Y2FEI5"/>
<gene>
    <name evidence="3" type="ORF">BCR35DRAFT_303720</name>
</gene>
<feature type="transmembrane region" description="Helical" evidence="2">
    <location>
        <begin position="107"/>
        <end position="128"/>
    </location>
</feature>
<keyword evidence="2" id="KW-1133">Transmembrane helix</keyword>
<sequence length="160" mass="17760">MMSRTLLRGLPRSTITPLRTYATTHAPSASPVQAHPLQQSETYDAELDPQLHDMAYPKLYTTSRQLRSPRGWWDTQERINFGEPVPESDDIQSMWAPDVHKVKPSSALFQLLSAFAGVGLFATGVYFIKAPPHALPRGYPQDGSEEAIGARPLSANEIED</sequence>
<dbReference type="GO" id="GO:0005739">
    <property type="term" value="C:mitochondrion"/>
    <property type="evidence" value="ECO:0007669"/>
    <property type="project" value="InterPro"/>
</dbReference>
<name>A0A1Y2FEI5_9BASI</name>
<dbReference type="EMBL" id="MCGR01000021">
    <property type="protein sequence ID" value="ORY82333.1"/>
    <property type="molecule type" value="Genomic_DNA"/>
</dbReference>
<keyword evidence="2" id="KW-0812">Transmembrane</keyword>
<dbReference type="AlphaFoldDB" id="A0A1Y2FEI5"/>
<evidence type="ECO:0000313" key="4">
    <source>
        <dbReference type="Proteomes" id="UP000193467"/>
    </source>
</evidence>
<comment type="caution">
    <text evidence="3">The sequence shown here is derived from an EMBL/GenBank/DDBJ whole genome shotgun (WGS) entry which is preliminary data.</text>
</comment>
<dbReference type="InParanoid" id="A0A1Y2FEI5"/>
<dbReference type="InterPro" id="IPR008699">
    <property type="entry name" value="NDUFB8"/>
</dbReference>
<proteinExistence type="predicted"/>
<keyword evidence="4" id="KW-1185">Reference proteome</keyword>
<keyword evidence="2" id="KW-0472">Membrane</keyword>
<reference evidence="3 4" key="1">
    <citation type="submission" date="2016-07" db="EMBL/GenBank/DDBJ databases">
        <title>Pervasive Adenine N6-methylation of Active Genes in Fungi.</title>
        <authorList>
            <consortium name="DOE Joint Genome Institute"/>
            <person name="Mondo S.J."/>
            <person name="Dannebaum R.O."/>
            <person name="Kuo R.C."/>
            <person name="Labutti K."/>
            <person name="Haridas S."/>
            <person name="Kuo A."/>
            <person name="Salamov A."/>
            <person name="Ahrendt S.R."/>
            <person name="Lipzen A."/>
            <person name="Sullivan W."/>
            <person name="Andreopoulos W.B."/>
            <person name="Clum A."/>
            <person name="Lindquist E."/>
            <person name="Daum C."/>
            <person name="Ramamoorthy G.K."/>
            <person name="Gryganskyi A."/>
            <person name="Culley D."/>
            <person name="Magnuson J.K."/>
            <person name="James T.Y."/>
            <person name="O'Malley M.A."/>
            <person name="Stajich J.E."/>
            <person name="Spatafora J.W."/>
            <person name="Visel A."/>
            <person name="Grigoriev I.V."/>
        </authorList>
    </citation>
    <scope>NUCLEOTIDE SEQUENCE [LARGE SCALE GENOMIC DNA]</scope>
    <source>
        <strain evidence="3 4">62-1032</strain>
    </source>
</reference>
<evidence type="ECO:0000256" key="1">
    <source>
        <dbReference type="SAM" id="MobiDB-lite"/>
    </source>
</evidence>
<accession>A0A1Y2FEI5</accession>
<dbReference type="Proteomes" id="UP000193467">
    <property type="component" value="Unassembled WGS sequence"/>
</dbReference>